<feature type="transmembrane region" description="Helical" evidence="16">
    <location>
        <begin position="52"/>
        <end position="75"/>
    </location>
</feature>
<comment type="subcellular location">
    <subcellularLocation>
        <location evidence="14">Cell membrane</location>
        <topology evidence="14">Multi-pass membrane protein</topology>
    </subcellularLocation>
    <subcellularLocation>
        <location evidence="1">Membrane</location>
        <topology evidence="1">Multi-pass membrane protein</topology>
    </subcellularLocation>
</comment>
<comment type="cofactor">
    <cofactor evidence="15">
        <name>Cu cation</name>
        <dbReference type="ChEBI" id="CHEBI:23378"/>
    </cofactor>
    <text evidence="15">Binds a copper A center.</text>
</comment>
<evidence type="ECO:0000259" key="18">
    <source>
        <dbReference type="PROSITE" id="PS50857"/>
    </source>
</evidence>
<keyword evidence="21" id="KW-1185">Reference proteome</keyword>
<dbReference type="RefSeq" id="WP_380019422.1">
    <property type="nucleotide sequence ID" value="NZ_JBHSHD010000005.1"/>
</dbReference>
<sequence length="301" mass="32996">MAMISSGVRRASRVFAALALLASGTAFANPEPWQLNMTRGVTPISQRIHDVHMIALWVCVGIGIIVFGAMIYAMLKFRKSKGAVPAQFSHNSTLEAIWTVVPIIILVVMAWPATKLLVDMADVENSDMTVKVTGYQWKWRYEYVDYYKKATGVNFISSLDAESNRIRQPGSGLDPKSAKDGSYDSYLLNVDKPLVVPTGVKIRFVITGDDVIHSWWVPSLGWKQDAIPGIINDQWTQIETPGVYRGQCAELCGKDHGFMPIVVKAVPKAEFEQWLATQEAEAAAAKAPATAQANVPAATQG</sequence>
<dbReference type="PROSITE" id="PS00078">
    <property type="entry name" value="COX2"/>
    <property type="match status" value="1"/>
</dbReference>
<feature type="domain" description="Cytochrome oxidase subunit II copper A binding" evidence="18">
    <location>
        <begin position="125"/>
        <end position="277"/>
    </location>
</feature>
<keyword evidence="9 16" id="KW-1133">Transmembrane helix</keyword>
<dbReference type="SUPFAM" id="SSF81464">
    <property type="entry name" value="Cytochrome c oxidase subunit II-like, transmembrane region"/>
    <property type="match status" value="1"/>
</dbReference>
<evidence type="ECO:0000256" key="6">
    <source>
        <dbReference type="ARBA" id="ARBA00022723"/>
    </source>
</evidence>
<evidence type="ECO:0000256" key="10">
    <source>
        <dbReference type="ARBA" id="ARBA00023008"/>
    </source>
</evidence>
<evidence type="ECO:0000256" key="16">
    <source>
        <dbReference type="SAM" id="Phobius"/>
    </source>
</evidence>
<dbReference type="PROSITE" id="PS50999">
    <property type="entry name" value="COX2_TM"/>
    <property type="match status" value="1"/>
</dbReference>
<evidence type="ECO:0000256" key="1">
    <source>
        <dbReference type="ARBA" id="ARBA00004141"/>
    </source>
</evidence>
<name>A0ABV9QS58_9GAMM</name>
<dbReference type="PANTHER" id="PTHR22888:SF9">
    <property type="entry name" value="CYTOCHROME C OXIDASE SUBUNIT 2"/>
    <property type="match status" value="1"/>
</dbReference>
<evidence type="ECO:0000256" key="14">
    <source>
        <dbReference type="RuleBase" id="RU000456"/>
    </source>
</evidence>
<keyword evidence="11 16" id="KW-0472">Membrane</keyword>
<evidence type="ECO:0000256" key="17">
    <source>
        <dbReference type="SAM" id="SignalP"/>
    </source>
</evidence>
<gene>
    <name evidence="20" type="primary">coxB</name>
    <name evidence="20" type="ORF">ACFO6Q_04845</name>
</gene>
<comment type="function">
    <text evidence="12 15">Subunits I and II form the functional core of the enzyme complex. Electrons originating in cytochrome c are transferred via heme a and Cu(A) to the binuclear center formed by heme a3 and Cu(B).</text>
</comment>
<keyword evidence="6 15" id="KW-0479">Metal-binding</keyword>
<dbReference type="Gene3D" id="2.60.40.420">
    <property type="entry name" value="Cupredoxins - blue copper proteins"/>
    <property type="match status" value="1"/>
</dbReference>
<dbReference type="PANTHER" id="PTHR22888">
    <property type="entry name" value="CYTOCHROME C OXIDASE, SUBUNIT II"/>
    <property type="match status" value="1"/>
</dbReference>
<dbReference type="Proteomes" id="UP001595886">
    <property type="component" value="Unassembled WGS sequence"/>
</dbReference>
<keyword evidence="10 15" id="KW-0186">Copper</keyword>
<dbReference type="Pfam" id="PF00116">
    <property type="entry name" value="COX2"/>
    <property type="match status" value="1"/>
</dbReference>
<comment type="catalytic activity">
    <reaction evidence="13 15">
        <text>4 Fe(II)-[cytochrome c] + O2 + 8 H(+)(in) = 4 Fe(III)-[cytochrome c] + 2 H2O + 4 H(+)(out)</text>
        <dbReference type="Rhea" id="RHEA:11436"/>
        <dbReference type="Rhea" id="RHEA-COMP:10350"/>
        <dbReference type="Rhea" id="RHEA-COMP:14399"/>
        <dbReference type="ChEBI" id="CHEBI:15377"/>
        <dbReference type="ChEBI" id="CHEBI:15378"/>
        <dbReference type="ChEBI" id="CHEBI:15379"/>
        <dbReference type="ChEBI" id="CHEBI:29033"/>
        <dbReference type="ChEBI" id="CHEBI:29034"/>
        <dbReference type="EC" id="7.1.1.9"/>
    </reaction>
</comment>
<dbReference type="Gene3D" id="1.10.287.90">
    <property type="match status" value="1"/>
</dbReference>
<evidence type="ECO:0000256" key="9">
    <source>
        <dbReference type="ARBA" id="ARBA00022989"/>
    </source>
</evidence>
<accession>A0ABV9QS58</accession>
<dbReference type="PROSITE" id="PS50857">
    <property type="entry name" value="COX2_CUA"/>
    <property type="match status" value="1"/>
</dbReference>
<dbReference type="EMBL" id="JBHSHD010000005">
    <property type="protein sequence ID" value="MFC4819637.1"/>
    <property type="molecule type" value="Genomic_DNA"/>
</dbReference>
<evidence type="ECO:0000313" key="21">
    <source>
        <dbReference type="Proteomes" id="UP001595886"/>
    </source>
</evidence>
<keyword evidence="5 14" id="KW-0812">Transmembrane</keyword>
<organism evidence="20 21">
    <name type="scientific">Dokdonella ginsengisoli</name>
    <dbReference type="NCBI Taxonomy" id="363846"/>
    <lineage>
        <taxon>Bacteria</taxon>
        <taxon>Pseudomonadati</taxon>
        <taxon>Pseudomonadota</taxon>
        <taxon>Gammaproteobacteria</taxon>
        <taxon>Lysobacterales</taxon>
        <taxon>Rhodanobacteraceae</taxon>
        <taxon>Dokdonella</taxon>
    </lineage>
</organism>
<feature type="transmembrane region" description="Helical" evidence="16">
    <location>
        <begin position="96"/>
        <end position="113"/>
    </location>
</feature>
<dbReference type="InterPro" id="IPR002429">
    <property type="entry name" value="CcO_II-like_C"/>
</dbReference>
<dbReference type="InterPro" id="IPR036257">
    <property type="entry name" value="Cyt_c_oxidase_su2_TM_sf"/>
</dbReference>
<dbReference type="InterPro" id="IPR001505">
    <property type="entry name" value="Copper_CuA"/>
</dbReference>
<evidence type="ECO:0000256" key="4">
    <source>
        <dbReference type="ARBA" id="ARBA00022660"/>
    </source>
</evidence>
<comment type="similarity">
    <text evidence="2 14">Belongs to the cytochrome c oxidase subunit 2 family.</text>
</comment>
<evidence type="ECO:0000256" key="15">
    <source>
        <dbReference type="RuleBase" id="RU004024"/>
    </source>
</evidence>
<evidence type="ECO:0000256" key="13">
    <source>
        <dbReference type="ARBA" id="ARBA00047816"/>
    </source>
</evidence>
<evidence type="ECO:0000256" key="5">
    <source>
        <dbReference type="ARBA" id="ARBA00022692"/>
    </source>
</evidence>
<keyword evidence="8 14" id="KW-0249">Electron transport</keyword>
<keyword evidence="7" id="KW-1278">Translocase</keyword>
<evidence type="ECO:0000259" key="19">
    <source>
        <dbReference type="PROSITE" id="PS50999"/>
    </source>
</evidence>
<reference evidence="21" key="1">
    <citation type="journal article" date="2019" name="Int. J. Syst. Evol. Microbiol.">
        <title>The Global Catalogue of Microorganisms (GCM) 10K type strain sequencing project: providing services to taxonomists for standard genome sequencing and annotation.</title>
        <authorList>
            <consortium name="The Broad Institute Genomics Platform"/>
            <consortium name="The Broad Institute Genome Sequencing Center for Infectious Disease"/>
            <person name="Wu L."/>
            <person name="Ma J."/>
        </authorList>
    </citation>
    <scope>NUCLEOTIDE SEQUENCE [LARGE SCALE GENOMIC DNA]</scope>
    <source>
        <strain evidence="21">CCUG 30340</strain>
    </source>
</reference>
<proteinExistence type="inferred from homology"/>
<evidence type="ECO:0000256" key="2">
    <source>
        <dbReference type="ARBA" id="ARBA00007866"/>
    </source>
</evidence>
<feature type="signal peptide" evidence="17">
    <location>
        <begin position="1"/>
        <end position="28"/>
    </location>
</feature>
<keyword evidence="17" id="KW-0732">Signal</keyword>
<dbReference type="InterPro" id="IPR014222">
    <property type="entry name" value="Cyt_c_oxidase_su2"/>
</dbReference>
<evidence type="ECO:0000256" key="11">
    <source>
        <dbReference type="ARBA" id="ARBA00023136"/>
    </source>
</evidence>
<dbReference type="EC" id="7.1.1.9" evidence="15"/>
<keyword evidence="4 14" id="KW-0679">Respiratory chain</keyword>
<protein>
    <recommendedName>
        <fullName evidence="15">Cytochrome c oxidase subunit 2</fullName>
        <ecNumber evidence="15">7.1.1.9</ecNumber>
    </recommendedName>
</protein>
<dbReference type="Pfam" id="PF02790">
    <property type="entry name" value="COX2_TM"/>
    <property type="match status" value="1"/>
</dbReference>
<keyword evidence="3 14" id="KW-0813">Transport</keyword>
<feature type="domain" description="Cytochrome oxidase subunit II transmembrane region profile" evidence="19">
    <location>
        <begin position="29"/>
        <end position="124"/>
    </location>
</feature>
<dbReference type="InterPro" id="IPR008972">
    <property type="entry name" value="Cupredoxin"/>
</dbReference>
<evidence type="ECO:0000256" key="8">
    <source>
        <dbReference type="ARBA" id="ARBA00022982"/>
    </source>
</evidence>
<dbReference type="SUPFAM" id="SSF49503">
    <property type="entry name" value="Cupredoxins"/>
    <property type="match status" value="1"/>
</dbReference>
<dbReference type="InterPro" id="IPR045187">
    <property type="entry name" value="CcO_II"/>
</dbReference>
<dbReference type="InterPro" id="IPR011759">
    <property type="entry name" value="Cyt_c_oxidase_su2_TM_dom"/>
</dbReference>
<evidence type="ECO:0000313" key="20">
    <source>
        <dbReference type="EMBL" id="MFC4819637.1"/>
    </source>
</evidence>
<dbReference type="NCBIfam" id="TIGR02866">
    <property type="entry name" value="CoxB"/>
    <property type="match status" value="1"/>
</dbReference>
<evidence type="ECO:0000256" key="7">
    <source>
        <dbReference type="ARBA" id="ARBA00022967"/>
    </source>
</evidence>
<feature type="chain" id="PRO_5045102477" description="Cytochrome c oxidase subunit 2" evidence="17">
    <location>
        <begin position="29"/>
        <end position="301"/>
    </location>
</feature>
<evidence type="ECO:0000256" key="12">
    <source>
        <dbReference type="ARBA" id="ARBA00024688"/>
    </source>
</evidence>
<comment type="caution">
    <text evidence="20">The sequence shown here is derived from an EMBL/GenBank/DDBJ whole genome shotgun (WGS) entry which is preliminary data.</text>
</comment>
<dbReference type="PRINTS" id="PR01166">
    <property type="entry name" value="CYCOXIDASEII"/>
</dbReference>
<evidence type="ECO:0000256" key="3">
    <source>
        <dbReference type="ARBA" id="ARBA00022448"/>
    </source>
</evidence>